<evidence type="ECO:0000256" key="2">
    <source>
        <dbReference type="SAM" id="MobiDB-lite"/>
    </source>
</evidence>
<protein>
    <submittedName>
        <fullName evidence="5">Mpr protein</fullName>
    </submittedName>
</protein>
<feature type="transmembrane region" description="Helical" evidence="3">
    <location>
        <begin position="31"/>
        <end position="51"/>
    </location>
</feature>
<feature type="compositionally biased region" description="Low complexity" evidence="2">
    <location>
        <begin position="54"/>
        <end position="77"/>
    </location>
</feature>
<feature type="region of interest" description="Disordered" evidence="2">
    <location>
        <begin position="54"/>
        <end position="96"/>
    </location>
</feature>
<keyword evidence="1" id="KW-0732">Signal</keyword>
<dbReference type="EMBL" id="BOQP01000029">
    <property type="protein sequence ID" value="GIM77113.1"/>
    <property type="molecule type" value="Genomic_DNA"/>
</dbReference>
<keyword evidence="6" id="KW-1185">Reference proteome</keyword>
<dbReference type="Pfam" id="PF11611">
    <property type="entry name" value="DUF4352"/>
    <property type="match status" value="1"/>
</dbReference>
<name>A0A919W247_9ACTN</name>
<keyword evidence="3" id="KW-0472">Membrane</keyword>
<keyword evidence="3" id="KW-1133">Transmembrane helix</keyword>
<dbReference type="InterPro" id="IPR029051">
    <property type="entry name" value="DUF4352"/>
</dbReference>
<keyword evidence="3" id="KW-0812">Transmembrane</keyword>
<feature type="region of interest" description="Disordered" evidence="2">
    <location>
        <begin position="1"/>
        <end position="24"/>
    </location>
</feature>
<evidence type="ECO:0000313" key="6">
    <source>
        <dbReference type="Proteomes" id="UP000680865"/>
    </source>
</evidence>
<sequence>MTYPQHPTTPPAQPGPTLSAPVPAPAKKRRWPWILGGLVAVMLIGCIGAVASGGDDTSGSTGTTEATTAAKKPAATPKKTEQAKDDTPGLNQPAADGDFQFTVTGMKCGVSKVGSNLLGQAAQGQFCLISVQVKNIGKEAQTFADSAQKAYDAKKVEYSVDSSAALYANGDQQILFTEVNPGNTVKGKLVFDVPKGTNLTSLELHDSLFSGGVKVWLK</sequence>
<gene>
    <name evidence="5" type="ORF">Aco04nite_53800</name>
</gene>
<dbReference type="Proteomes" id="UP000680865">
    <property type="component" value="Unassembled WGS sequence"/>
</dbReference>
<dbReference type="InterPro" id="IPR029050">
    <property type="entry name" value="Immunoprotect_excell_Ig-like"/>
</dbReference>
<evidence type="ECO:0000256" key="3">
    <source>
        <dbReference type="SAM" id="Phobius"/>
    </source>
</evidence>
<accession>A0A919W247</accession>
<comment type="caution">
    <text evidence="5">The sequence shown here is derived from an EMBL/GenBank/DDBJ whole genome shotgun (WGS) entry which is preliminary data.</text>
</comment>
<evidence type="ECO:0000259" key="4">
    <source>
        <dbReference type="Pfam" id="PF11611"/>
    </source>
</evidence>
<feature type="domain" description="DUF4352" evidence="4">
    <location>
        <begin position="89"/>
        <end position="212"/>
    </location>
</feature>
<reference evidence="5" key="1">
    <citation type="submission" date="2021-03" db="EMBL/GenBank/DDBJ databases">
        <title>Whole genome shotgun sequence of Actinoplanes consettensis NBRC 14913.</title>
        <authorList>
            <person name="Komaki H."/>
            <person name="Tamura T."/>
        </authorList>
    </citation>
    <scope>NUCLEOTIDE SEQUENCE</scope>
    <source>
        <strain evidence="5">NBRC 14913</strain>
    </source>
</reference>
<dbReference type="AlphaFoldDB" id="A0A919W247"/>
<evidence type="ECO:0000256" key="1">
    <source>
        <dbReference type="ARBA" id="ARBA00022729"/>
    </source>
</evidence>
<dbReference type="Gene3D" id="2.60.40.1240">
    <property type="match status" value="1"/>
</dbReference>
<organism evidence="5 6">
    <name type="scientific">Winogradskya consettensis</name>
    <dbReference type="NCBI Taxonomy" id="113560"/>
    <lineage>
        <taxon>Bacteria</taxon>
        <taxon>Bacillati</taxon>
        <taxon>Actinomycetota</taxon>
        <taxon>Actinomycetes</taxon>
        <taxon>Micromonosporales</taxon>
        <taxon>Micromonosporaceae</taxon>
        <taxon>Winogradskya</taxon>
    </lineage>
</organism>
<proteinExistence type="predicted"/>
<dbReference type="RefSeq" id="WP_213000007.1">
    <property type="nucleotide sequence ID" value="NZ_BAAATW010000021.1"/>
</dbReference>
<feature type="compositionally biased region" description="Basic and acidic residues" evidence="2">
    <location>
        <begin position="78"/>
        <end position="87"/>
    </location>
</feature>
<evidence type="ECO:0000313" key="5">
    <source>
        <dbReference type="EMBL" id="GIM77113.1"/>
    </source>
</evidence>